<feature type="transmembrane region" description="Helical" evidence="1">
    <location>
        <begin position="218"/>
        <end position="235"/>
    </location>
</feature>
<evidence type="ECO:0000313" key="3">
    <source>
        <dbReference type="EMBL" id="SFE55324.1"/>
    </source>
</evidence>
<dbReference type="EMBL" id="FOND01000004">
    <property type="protein sequence ID" value="SFE55324.1"/>
    <property type="molecule type" value="Genomic_DNA"/>
</dbReference>
<dbReference type="RefSeq" id="WP_092196054.1">
    <property type="nucleotide sequence ID" value="NZ_FOND01000004.1"/>
</dbReference>
<keyword evidence="4" id="KW-1185">Reference proteome</keyword>
<keyword evidence="1" id="KW-0472">Membrane</keyword>
<name>A0A1I2BGK9_9ACTN</name>
<feature type="transmembrane region" description="Helical" evidence="1">
    <location>
        <begin position="77"/>
        <end position="99"/>
    </location>
</feature>
<feature type="transmembrane region" description="Helical" evidence="1">
    <location>
        <begin position="120"/>
        <end position="138"/>
    </location>
</feature>
<dbReference type="Pfam" id="PF06724">
    <property type="entry name" value="DUF1206"/>
    <property type="match status" value="3"/>
</dbReference>
<organism evidence="3 4">
    <name type="scientific">Blastococcus tunisiensis</name>
    <dbReference type="NCBI Taxonomy" id="1798228"/>
    <lineage>
        <taxon>Bacteria</taxon>
        <taxon>Bacillati</taxon>
        <taxon>Actinomycetota</taxon>
        <taxon>Actinomycetes</taxon>
        <taxon>Geodermatophilales</taxon>
        <taxon>Geodermatophilaceae</taxon>
        <taxon>Blastococcus</taxon>
    </lineage>
</organism>
<feature type="transmembrane region" description="Helical" evidence="1">
    <location>
        <begin position="32"/>
        <end position="50"/>
    </location>
</feature>
<dbReference type="InterPro" id="IPR009597">
    <property type="entry name" value="DUF1206"/>
</dbReference>
<protein>
    <recommendedName>
        <fullName evidence="2">DUF1206 domain-containing protein</fullName>
    </recommendedName>
</protein>
<feature type="domain" description="DUF1206" evidence="2">
    <location>
        <begin position="29"/>
        <end position="95"/>
    </location>
</feature>
<sequence>MSAQGTAGRGLGAARQAGDSDGLEHLARVGPIAYGVVHLLVAWLALQLAWGGSTGGESADQSGALQTLAETPLGKPLLWVLAVGLIALAAWQAAEVLRWRHGWSASGKARSQALERTGKAVVKTVVYAALAVLAIRFATGGGQGSSQQQQQTTAGVFGWPGGRWLVGVAGLVLVGVGAYHVYKGLTKRFLREIDTTDCSRSALRLVTRLGQVGFPGKGIALGVVGGLFAYAAITFDPEKAQGLDGALHTILDLPWGQILLTLVAVGIAAFGAFCIVRARYPERT</sequence>
<feature type="domain" description="DUF1206" evidence="2">
    <location>
        <begin position="120"/>
        <end position="186"/>
    </location>
</feature>
<evidence type="ECO:0000313" key="4">
    <source>
        <dbReference type="Proteomes" id="UP000198589"/>
    </source>
</evidence>
<feature type="domain" description="DUF1206" evidence="2">
    <location>
        <begin position="212"/>
        <end position="280"/>
    </location>
</feature>
<evidence type="ECO:0000256" key="1">
    <source>
        <dbReference type="SAM" id="Phobius"/>
    </source>
</evidence>
<keyword evidence="1" id="KW-1133">Transmembrane helix</keyword>
<dbReference type="AlphaFoldDB" id="A0A1I2BGK9"/>
<feature type="transmembrane region" description="Helical" evidence="1">
    <location>
        <begin position="164"/>
        <end position="182"/>
    </location>
</feature>
<reference evidence="4" key="1">
    <citation type="submission" date="2016-10" db="EMBL/GenBank/DDBJ databases">
        <authorList>
            <person name="Varghese N."/>
            <person name="Submissions S."/>
        </authorList>
    </citation>
    <scope>NUCLEOTIDE SEQUENCE [LARGE SCALE GENOMIC DNA]</scope>
    <source>
        <strain evidence="4">DSM 46838</strain>
    </source>
</reference>
<gene>
    <name evidence="3" type="ORF">SAMN05216574_104158</name>
</gene>
<proteinExistence type="predicted"/>
<dbReference type="STRING" id="1798228.SAMN05216574_104158"/>
<dbReference type="Proteomes" id="UP000198589">
    <property type="component" value="Unassembled WGS sequence"/>
</dbReference>
<accession>A0A1I2BGK9</accession>
<evidence type="ECO:0000259" key="2">
    <source>
        <dbReference type="Pfam" id="PF06724"/>
    </source>
</evidence>
<feature type="transmembrane region" description="Helical" evidence="1">
    <location>
        <begin position="255"/>
        <end position="276"/>
    </location>
</feature>
<dbReference type="OrthoDB" id="4552598at2"/>
<keyword evidence="1" id="KW-0812">Transmembrane</keyword>